<evidence type="ECO:0000256" key="2">
    <source>
        <dbReference type="ARBA" id="ARBA00022737"/>
    </source>
</evidence>
<feature type="domain" description="Disease resistance protein Roq1-like winged-helix" evidence="4">
    <location>
        <begin position="61"/>
        <end position="131"/>
    </location>
</feature>
<dbReference type="InterPro" id="IPR042197">
    <property type="entry name" value="Apaf_helical"/>
</dbReference>
<dbReference type="SUPFAM" id="SSF52058">
    <property type="entry name" value="L domain-like"/>
    <property type="match status" value="1"/>
</dbReference>
<accession>A0AAV1RE83</accession>
<evidence type="ECO:0000259" key="3">
    <source>
        <dbReference type="Pfam" id="PF20160"/>
    </source>
</evidence>
<dbReference type="AlphaFoldDB" id="A0AAV1RE83"/>
<evidence type="ECO:0000259" key="4">
    <source>
        <dbReference type="Pfam" id="PF23282"/>
    </source>
</evidence>
<evidence type="ECO:0000313" key="5">
    <source>
        <dbReference type="EMBL" id="CAK7331756.1"/>
    </source>
</evidence>
<dbReference type="Pfam" id="PF20160">
    <property type="entry name" value="C-JID"/>
    <property type="match status" value="1"/>
</dbReference>
<dbReference type="InterPro" id="IPR032675">
    <property type="entry name" value="LRR_dom_sf"/>
</dbReference>
<dbReference type="Gene3D" id="1.10.8.430">
    <property type="entry name" value="Helical domain of apoptotic protease-activating factors"/>
    <property type="match status" value="1"/>
</dbReference>
<organism evidence="5 6">
    <name type="scientific">Dovyalis caffra</name>
    <dbReference type="NCBI Taxonomy" id="77055"/>
    <lineage>
        <taxon>Eukaryota</taxon>
        <taxon>Viridiplantae</taxon>
        <taxon>Streptophyta</taxon>
        <taxon>Embryophyta</taxon>
        <taxon>Tracheophyta</taxon>
        <taxon>Spermatophyta</taxon>
        <taxon>Magnoliopsida</taxon>
        <taxon>eudicotyledons</taxon>
        <taxon>Gunneridae</taxon>
        <taxon>Pentapetalae</taxon>
        <taxon>rosids</taxon>
        <taxon>fabids</taxon>
        <taxon>Malpighiales</taxon>
        <taxon>Salicaceae</taxon>
        <taxon>Flacourtieae</taxon>
        <taxon>Dovyalis</taxon>
    </lineage>
</organism>
<dbReference type="PRINTS" id="PR00364">
    <property type="entry name" value="DISEASERSIST"/>
</dbReference>
<proteinExistence type="predicted"/>
<dbReference type="Gene3D" id="3.80.10.10">
    <property type="entry name" value="Ribonuclease Inhibitor"/>
    <property type="match status" value="2"/>
</dbReference>
<gene>
    <name evidence="5" type="ORF">DCAF_LOCUS8633</name>
</gene>
<keyword evidence="1" id="KW-0433">Leucine-rich repeat</keyword>
<dbReference type="SUPFAM" id="SSF46785">
    <property type="entry name" value="Winged helix' DNA-binding domain"/>
    <property type="match status" value="1"/>
</dbReference>
<dbReference type="PANTHER" id="PTHR11017">
    <property type="entry name" value="LEUCINE-RICH REPEAT-CONTAINING PROTEIN"/>
    <property type="match status" value="1"/>
</dbReference>
<dbReference type="InterPro" id="IPR027417">
    <property type="entry name" value="P-loop_NTPase"/>
</dbReference>
<dbReference type="SUPFAM" id="SSF52540">
    <property type="entry name" value="P-loop containing nucleoside triphosphate hydrolases"/>
    <property type="match status" value="1"/>
</dbReference>
<dbReference type="InterPro" id="IPR036390">
    <property type="entry name" value="WH_DNA-bd_sf"/>
</dbReference>
<keyword evidence="6" id="KW-1185">Reference proteome</keyword>
<dbReference type="EMBL" id="CAWUPB010000913">
    <property type="protein sequence ID" value="CAK7331756.1"/>
    <property type="molecule type" value="Genomic_DNA"/>
</dbReference>
<feature type="domain" description="C-JID" evidence="3">
    <location>
        <begin position="558"/>
        <end position="710"/>
    </location>
</feature>
<dbReference type="GO" id="GO:0006952">
    <property type="term" value="P:defense response"/>
    <property type="evidence" value="ECO:0007669"/>
    <property type="project" value="InterPro"/>
</dbReference>
<dbReference type="PROSITE" id="PS51450">
    <property type="entry name" value="LRR"/>
    <property type="match status" value="1"/>
</dbReference>
<dbReference type="Proteomes" id="UP001314170">
    <property type="component" value="Unassembled WGS sequence"/>
</dbReference>
<name>A0AAV1RE83_9ROSI</name>
<evidence type="ECO:0000313" key="6">
    <source>
        <dbReference type="Proteomes" id="UP001314170"/>
    </source>
</evidence>
<evidence type="ECO:0000256" key="1">
    <source>
        <dbReference type="ARBA" id="ARBA00022614"/>
    </source>
</evidence>
<dbReference type="InterPro" id="IPR001611">
    <property type="entry name" value="Leu-rich_rpt"/>
</dbReference>
<reference evidence="5 6" key="1">
    <citation type="submission" date="2024-01" db="EMBL/GenBank/DDBJ databases">
        <authorList>
            <person name="Waweru B."/>
        </authorList>
    </citation>
    <scope>NUCLEOTIDE SEQUENCE [LARGE SCALE GENOMIC DNA]</scope>
</reference>
<sequence>MQLSEAVVHHAKGNPLVLSSLGYHLHRKDIRVWEDKLAKLKHDLDKDILEVFTMNYDDLEDTEKNAFLDIACFFGRCNKDLFQQTLYLRCFYAKWAISRLIDRCFINISNKDIRVHELLQKVGRGIVCNESFDDPWKRTRLWDPDEIYRVLTHYKGPKEVQAISLDLSKIREMTLSCKAFKRVQDKLRLLKFYYPRRIPRECQIFHRLAVQMTQIKIHLPEQGLKYLSKDLRILRWDHYTYKSLPSNLCLGKLIELRMPCSHLEELVWNGFQPPVNLKILDLSNSVDLARVTDLSEVTNLEVLDLSSCGKLKNVPSLEYCSKLTKIDLSFCDNLCRVPKIPKNVEELSLRGTVIEKVPKSICEHLRQLVKLDLSDCKCLRRLPSSIKNCKCLVELNLRRSQLVKLPDSIGELDCLQYLDLEGCILSEIPHSIGSLMSLRKLNLTGNIFKSIPASIKQLSELTDLILNGCVILQCLPELPSCLQHLTVQCCTSLESVQSIYTEVQKEYEASFEIFNFAYCNQLNEDAYHKIMGDAWLRIQRMATSLFNQGFQSRARFCVPGSEVPEWFSYQNKRGSSLQAIKPPHRNITESLGCAFCVVVASKEEIDHEDFAAPDEENFDTWIGFDDIRCECKFITMNGHQSDLHFSYMLHMIDDVGKIGSNHVFVWYDPSPKSGYCFNEATFEFCLDYKHGTPRTCEVIKCGVHLLFAKDDNHEQPRPNKRSKMNIVDPDLPLSSCLTGQLNAPDGLPLP</sequence>
<dbReference type="InterPro" id="IPR045344">
    <property type="entry name" value="C-JID"/>
</dbReference>
<comment type="caution">
    <text evidence="5">The sequence shown here is derived from an EMBL/GenBank/DDBJ whole genome shotgun (WGS) entry which is preliminary data.</text>
</comment>
<keyword evidence="2" id="KW-0677">Repeat</keyword>
<dbReference type="Pfam" id="PF00560">
    <property type="entry name" value="LRR_1"/>
    <property type="match status" value="2"/>
</dbReference>
<dbReference type="PANTHER" id="PTHR11017:SF479">
    <property type="entry name" value="DISEASE RESISTANCE PROTEIN (TIR-NBS-LRR CLASS) FAMILY"/>
    <property type="match status" value="1"/>
</dbReference>
<protein>
    <submittedName>
        <fullName evidence="5">Uncharacterized protein</fullName>
    </submittedName>
</protein>
<dbReference type="InterPro" id="IPR044974">
    <property type="entry name" value="Disease_R_plants"/>
</dbReference>
<dbReference type="Pfam" id="PF23282">
    <property type="entry name" value="WHD_ROQ1"/>
    <property type="match status" value="1"/>
</dbReference>
<dbReference type="InterPro" id="IPR058192">
    <property type="entry name" value="WHD_ROQ1-like"/>
</dbReference>